<dbReference type="GO" id="GO:0008270">
    <property type="term" value="F:zinc ion binding"/>
    <property type="evidence" value="ECO:0007669"/>
    <property type="project" value="InterPro"/>
</dbReference>
<evidence type="ECO:0000256" key="4">
    <source>
        <dbReference type="ARBA" id="ARBA00023125"/>
    </source>
</evidence>
<dbReference type="Pfam" id="PF04082">
    <property type="entry name" value="Fungal_trans"/>
    <property type="match status" value="1"/>
</dbReference>
<keyword evidence="9" id="KW-1185">Reference proteome</keyword>
<dbReference type="PANTHER" id="PTHR31313:SF81">
    <property type="entry name" value="TY1 ENHANCER ACTIVATOR"/>
    <property type="match status" value="1"/>
</dbReference>
<evidence type="ECO:0000256" key="6">
    <source>
        <dbReference type="ARBA" id="ARBA00023242"/>
    </source>
</evidence>
<sequence length="560" mass="63637">MAQTVAALESGPAGGGYFTPILTCMKAMLREIDHVHEFGRGWSSDNMNDIELGMRTVSLGGVDDIQASQTNEPDSTALSGSAEHTTLVRIVPPATQSQAVIPDRNLLQRNANSSSSAAILSRTSLSTSPVDLTISATPRLAPLHCYLQALETPFMLTEDTDLMDTRTSSTVSSEMEDLDLMPTMEDLHLCYRFATKNGQRSLLLATQFDAEAFQRNFFHLSPVYRLTRCAMAAYYYSSDEEANVYYQRARKAFAKYGGIPSVETVRACSLLNTFALNRGQPVIGLQFLKVAVSMIHELQLHIDPDDSPWLNQLTLTPREKEDRRRAFWEVYYHYIWHQALCNDFDTIHVEITCNQMKSPSQVFDPHPVFFPLPVRKAECQILSLIVNIKHLFSIPPHLAIELLVSVRVEGLRNALNEIHSDSRRVAVPCTIFRTWWNFTSVRIMDTERLYPTLLDMAQFMRGMEAREGDSGYTSPFVKAVIEMLGEIERVRIYGWKKWKESDMQNMELAMQVMSIGNSLDDSYDIVEPYTFLGLLGFELGGIRWKGRKEESWRLFWKMCA</sequence>
<keyword evidence="2" id="KW-0862">Zinc</keyword>
<evidence type="ECO:0000256" key="5">
    <source>
        <dbReference type="ARBA" id="ARBA00023163"/>
    </source>
</evidence>
<keyword evidence="1" id="KW-0479">Metal-binding</keyword>
<gene>
    <name evidence="8" type="ORF">BCR33DRAFT_853686</name>
</gene>
<evidence type="ECO:0000313" key="8">
    <source>
        <dbReference type="EMBL" id="ORY39140.1"/>
    </source>
</evidence>
<evidence type="ECO:0000313" key="9">
    <source>
        <dbReference type="Proteomes" id="UP000193642"/>
    </source>
</evidence>
<evidence type="ECO:0000259" key="7">
    <source>
        <dbReference type="Pfam" id="PF04082"/>
    </source>
</evidence>
<organism evidence="8 9">
    <name type="scientific">Rhizoclosmatium globosum</name>
    <dbReference type="NCBI Taxonomy" id="329046"/>
    <lineage>
        <taxon>Eukaryota</taxon>
        <taxon>Fungi</taxon>
        <taxon>Fungi incertae sedis</taxon>
        <taxon>Chytridiomycota</taxon>
        <taxon>Chytridiomycota incertae sedis</taxon>
        <taxon>Chytridiomycetes</taxon>
        <taxon>Chytridiales</taxon>
        <taxon>Chytriomycetaceae</taxon>
        <taxon>Rhizoclosmatium</taxon>
    </lineage>
</organism>
<keyword evidence="5" id="KW-0804">Transcription</keyword>
<feature type="domain" description="Xylanolytic transcriptional activator regulatory" evidence="7">
    <location>
        <begin position="236"/>
        <end position="332"/>
    </location>
</feature>
<dbReference type="InterPro" id="IPR051615">
    <property type="entry name" value="Transcr_Regulatory_Elem"/>
</dbReference>
<dbReference type="GO" id="GO:0003677">
    <property type="term" value="F:DNA binding"/>
    <property type="evidence" value="ECO:0007669"/>
    <property type="project" value="UniProtKB-KW"/>
</dbReference>
<dbReference type="OrthoDB" id="3364175at2759"/>
<dbReference type="GO" id="GO:0006351">
    <property type="term" value="P:DNA-templated transcription"/>
    <property type="evidence" value="ECO:0007669"/>
    <property type="project" value="InterPro"/>
</dbReference>
<dbReference type="InterPro" id="IPR007219">
    <property type="entry name" value="XnlR_reg_dom"/>
</dbReference>
<keyword evidence="6" id="KW-0539">Nucleus</keyword>
<keyword evidence="3" id="KW-0805">Transcription regulation</keyword>
<dbReference type="PANTHER" id="PTHR31313">
    <property type="entry name" value="TY1 ENHANCER ACTIVATOR"/>
    <property type="match status" value="1"/>
</dbReference>
<protein>
    <recommendedName>
        <fullName evidence="7">Xylanolytic transcriptional activator regulatory domain-containing protein</fullName>
    </recommendedName>
</protein>
<dbReference type="Proteomes" id="UP000193642">
    <property type="component" value="Unassembled WGS sequence"/>
</dbReference>
<dbReference type="AlphaFoldDB" id="A0A1Y2BWJ6"/>
<dbReference type="CDD" id="cd12148">
    <property type="entry name" value="fungal_TF_MHR"/>
    <property type="match status" value="1"/>
</dbReference>
<comment type="caution">
    <text evidence="8">The sequence shown here is derived from an EMBL/GenBank/DDBJ whole genome shotgun (WGS) entry which is preliminary data.</text>
</comment>
<name>A0A1Y2BWJ6_9FUNG</name>
<accession>A0A1Y2BWJ6</accession>
<evidence type="ECO:0000256" key="2">
    <source>
        <dbReference type="ARBA" id="ARBA00022833"/>
    </source>
</evidence>
<dbReference type="EMBL" id="MCGO01000041">
    <property type="protein sequence ID" value="ORY39140.1"/>
    <property type="molecule type" value="Genomic_DNA"/>
</dbReference>
<proteinExistence type="predicted"/>
<evidence type="ECO:0000256" key="3">
    <source>
        <dbReference type="ARBA" id="ARBA00023015"/>
    </source>
</evidence>
<keyword evidence="4" id="KW-0238">DNA-binding</keyword>
<evidence type="ECO:0000256" key="1">
    <source>
        <dbReference type="ARBA" id="ARBA00022723"/>
    </source>
</evidence>
<reference evidence="8 9" key="1">
    <citation type="submission" date="2016-07" db="EMBL/GenBank/DDBJ databases">
        <title>Pervasive Adenine N6-methylation of Active Genes in Fungi.</title>
        <authorList>
            <consortium name="DOE Joint Genome Institute"/>
            <person name="Mondo S.J."/>
            <person name="Dannebaum R.O."/>
            <person name="Kuo R.C."/>
            <person name="Labutti K."/>
            <person name="Haridas S."/>
            <person name="Kuo A."/>
            <person name="Salamov A."/>
            <person name="Ahrendt S.R."/>
            <person name="Lipzen A."/>
            <person name="Sullivan W."/>
            <person name="Andreopoulos W.B."/>
            <person name="Clum A."/>
            <person name="Lindquist E."/>
            <person name="Daum C."/>
            <person name="Ramamoorthy G.K."/>
            <person name="Gryganskyi A."/>
            <person name="Culley D."/>
            <person name="Magnuson J.K."/>
            <person name="James T.Y."/>
            <person name="O'Malley M.A."/>
            <person name="Stajich J.E."/>
            <person name="Spatafora J.W."/>
            <person name="Visel A."/>
            <person name="Grigoriev I.V."/>
        </authorList>
    </citation>
    <scope>NUCLEOTIDE SEQUENCE [LARGE SCALE GENOMIC DNA]</scope>
    <source>
        <strain evidence="8 9">JEL800</strain>
    </source>
</reference>